<keyword evidence="6 14" id="KW-0812">Transmembrane</keyword>
<evidence type="ECO:0000256" key="10">
    <source>
        <dbReference type="ARBA" id="ARBA00022989"/>
    </source>
</evidence>
<dbReference type="Gene3D" id="3.90.470.10">
    <property type="entry name" value="Ribosomal protein L22/L17"/>
    <property type="match status" value="1"/>
</dbReference>
<dbReference type="InterPro" id="IPR036394">
    <property type="entry name" value="Ribosomal_uL22_sf"/>
</dbReference>
<evidence type="ECO:0000256" key="15">
    <source>
        <dbReference type="SAM" id="MobiDB-lite"/>
    </source>
</evidence>
<dbReference type="PANTHER" id="PTHR21049:SF0">
    <property type="entry name" value="DOLICHYL-DIPHOSPHOOLIGOSACCHARIDE--PROTEIN GLYCOSYLTRANSFERASE SUBUNIT 1"/>
    <property type="match status" value="1"/>
</dbReference>
<keyword evidence="9 13" id="KW-0689">Ribosomal protein</keyword>
<dbReference type="InterPro" id="IPR007676">
    <property type="entry name" value="Ribophorin_I"/>
</dbReference>
<feature type="region of interest" description="Disordered" evidence="15">
    <location>
        <begin position="53"/>
        <end position="73"/>
    </location>
</feature>
<comment type="subunit">
    <text evidence="14">Component of the oligosaccharyltransferase (OST) complex.</text>
</comment>
<feature type="transmembrane region" description="Helical" evidence="14">
    <location>
        <begin position="647"/>
        <end position="664"/>
    </location>
</feature>
<dbReference type="Pfam" id="PF04597">
    <property type="entry name" value="Ribophorin_I"/>
    <property type="match status" value="1"/>
</dbReference>
<evidence type="ECO:0000256" key="11">
    <source>
        <dbReference type="ARBA" id="ARBA00023136"/>
    </source>
</evidence>
<evidence type="ECO:0000256" key="6">
    <source>
        <dbReference type="ARBA" id="ARBA00022692"/>
    </source>
</evidence>
<evidence type="ECO:0000256" key="2">
    <source>
        <dbReference type="ARBA" id="ARBA00004115"/>
    </source>
</evidence>
<dbReference type="InterPro" id="IPR001063">
    <property type="entry name" value="Ribosomal_uL22"/>
</dbReference>
<keyword evidence="11 14" id="KW-0472">Membrane</keyword>
<evidence type="ECO:0000256" key="3">
    <source>
        <dbReference type="ARBA" id="ARBA00004922"/>
    </source>
</evidence>
<comment type="similarity">
    <text evidence="5 13">Belongs to the universal ribosomal protein uL22 family.</text>
</comment>
<keyword evidence="10 14" id="KW-1133">Transmembrane helix</keyword>
<evidence type="ECO:0000256" key="1">
    <source>
        <dbReference type="ARBA" id="ARBA00002791"/>
    </source>
</evidence>
<dbReference type="EMBL" id="LVVM01001214">
    <property type="protein sequence ID" value="OJA18965.1"/>
    <property type="molecule type" value="Genomic_DNA"/>
</dbReference>
<dbReference type="UniPathway" id="UPA00378"/>
<evidence type="ECO:0000256" key="8">
    <source>
        <dbReference type="ARBA" id="ARBA00022824"/>
    </source>
</evidence>
<evidence type="ECO:0000256" key="12">
    <source>
        <dbReference type="ARBA" id="ARBA00023274"/>
    </source>
</evidence>
<organism evidence="16 17">
    <name type="scientific">Rhizopogon vesiculosus</name>
    <dbReference type="NCBI Taxonomy" id="180088"/>
    <lineage>
        <taxon>Eukaryota</taxon>
        <taxon>Fungi</taxon>
        <taxon>Dikarya</taxon>
        <taxon>Basidiomycota</taxon>
        <taxon>Agaricomycotina</taxon>
        <taxon>Agaricomycetes</taxon>
        <taxon>Agaricomycetidae</taxon>
        <taxon>Boletales</taxon>
        <taxon>Suillineae</taxon>
        <taxon>Rhizopogonaceae</taxon>
        <taxon>Rhizopogon</taxon>
    </lineage>
</organism>
<proteinExistence type="inferred from homology"/>
<evidence type="ECO:0000256" key="13">
    <source>
        <dbReference type="RuleBase" id="RU004005"/>
    </source>
</evidence>
<evidence type="ECO:0000313" key="16">
    <source>
        <dbReference type="EMBL" id="OJA18965.1"/>
    </source>
</evidence>
<comment type="pathway">
    <text evidence="3 14">Protein modification; protein glycosylation.</text>
</comment>
<dbReference type="PANTHER" id="PTHR21049">
    <property type="entry name" value="RIBOPHORIN I"/>
    <property type="match status" value="1"/>
</dbReference>
<dbReference type="GO" id="GO:0018279">
    <property type="term" value="P:protein N-linked glycosylation via asparagine"/>
    <property type="evidence" value="ECO:0007669"/>
    <property type="project" value="TreeGrafter"/>
</dbReference>
<dbReference type="Proteomes" id="UP000183567">
    <property type="component" value="Unassembled WGS sequence"/>
</dbReference>
<dbReference type="GO" id="GO:0006412">
    <property type="term" value="P:translation"/>
    <property type="evidence" value="ECO:0007669"/>
    <property type="project" value="InterPro"/>
</dbReference>
<dbReference type="GO" id="GO:0003735">
    <property type="term" value="F:structural constituent of ribosome"/>
    <property type="evidence" value="ECO:0007669"/>
    <property type="project" value="InterPro"/>
</dbReference>
<dbReference type="GO" id="GO:0008250">
    <property type="term" value="C:oligosaccharyltransferase complex"/>
    <property type="evidence" value="ECO:0007669"/>
    <property type="project" value="UniProtKB-UniRule"/>
</dbReference>
<evidence type="ECO:0000256" key="7">
    <source>
        <dbReference type="ARBA" id="ARBA00022729"/>
    </source>
</evidence>
<accession>A0A1J8QDD3</accession>
<name>A0A1J8QDD3_9AGAM</name>
<dbReference type="Pfam" id="PF00237">
    <property type="entry name" value="Ribosomal_L22"/>
    <property type="match status" value="1"/>
</dbReference>
<dbReference type="AlphaFoldDB" id="A0A1J8QDD3"/>
<comment type="subcellular location">
    <subcellularLocation>
        <location evidence="2 14">Endoplasmic reticulum membrane</location>
        <topology evidence="2 14">Single-pass type I membrane protein</topology>
    </subcellularLocation>
</comment>
<comment type="caution">
    <text evidence="16">The sequence shown here is derived from an EMBL/GenBank/DDBJ whole genome shotgun (WGS) entry which is preliminary data.</text>
</comment>
<comment type="similarity">
    <text evidence="4 14">Belongs to the OST1 family.</text>
</comment>
<comment type="function">
    <text evidence="1 14">Subunit of the oligosaccharyl transferase (OST) complex that catalyzes the initial transfer of a defined glycan (Glc(3)Man(9)GlcNAc(2) in eukaryotes) from the lipid carrier dolichol-pyrophosphate to an asparagine residue within an Asn-X-Ser/Thr consensus motif in nascent polypeptide chains, the first step in protein N-glycosylation. N-glycosylation occurs cotranslationally and the complex associates with the Sec61 complex at the channel-forming translocon complex that mediates protein translocation across the endoplasmic reticulum (ER). All subunits are required for a maximal enzyme activity.</text>
</comment>
<evidence type="ECO:0000256" key="5">
    <source>
        <dbReference type="ARBA" id="ARBA00009451"/>
    </source>
</evidence>
<keyword evidence="7" id="KW-0732">Signal</keyword>
<dbReference type="STRING" id="180088.A0A1J8QDD3"/>
<sequence>MQSITRQLRCGHSGIPVHFRLAATPSRIQHRSASSYYNPLQWIQEKFAPKARKVDPLEEKRAGDGQEKQGQQSVFEAAVSQAKVPKKASVESIRPAVIKKKATEHKYSTANFKISHRKLNMLGRQISGKPIDHAIVQMQFSEKRASSRIKSMLATAKLHATAYKNLDSSRLVVAEAWVTKGPKQLKRLEPRGRGKFGIRVHPDSRMHVVLREGKTFEQLKKEQRARRLKRIVSAGTTYAVKALQPGQTTYQIMLSKAERAKTSWLDVKVKGQTVPLEVAELGEDESSIGHLLSVSLPKELAVNGTLNLVLETVQTHATHPYPERATQKEPQLLKYEADLFITSPYATLVQRTKVRSSSPNVVSYTTPHDVDSFVKDGSVTKSGATITYGPYYNIQMDADFIAKYQQRISVHYNFDHPVLEVKTLCRTAEISHWGSNLNIEDDIYLRNAGPTLKGHFSRLEHQSQSYFRKFSAHILSDLTLHLPPGVTNAYYYDQNGNVSTSHLRKTPSVAKGSKASQYSVLELKPRYPVLGGWNYSYTIGFDTPLEDSVSYDANNGIYNIGIPVMTLIPGAVVDDAEVKIILPEGATNVEFISPFPELSSTMSTHITYLDTTGRPAVILAYKDLTDKHTGVIYVSYQVPFSAHLKKPLSVSAAFFSLFAFAFMARRVDLRLHKK</sequence>
<evidence type="ECO:0000256" key="14">
    <source>
        <dbReference type="RuleBase" id="RU361143"/>
    </source>
</evidence>
<feature type="compositionally biased region" description="Basic and acidic residues" evidence="15">
    <location>
        <begin position="53"/>
        <end position="67"/>
    </location>
</feature>
<dbReference type="GO" id="GO:1990904">
    <property type="term" value="C:ribonucleoprotein complex"/>
    <property type="evidence" value="ECO:0007669"/>
    <property type="project" value="UniProtKB-KW"/>
</dbReference>
<evidence type="ECO:0000313" key="17">
    <source>
        <dbReference type="Proteomes" id="UP000183567"/>
    </source>
</evidence>
<evidence type="ECO:0000256" key="4">
    <source>
        <dbReference type="ARBA" id="ARBA00008905"/>
    </source>
</evidence>
<dbReference type="GO" id="GO:0005840">
    <property type="term" value="C:ribosome"/>
    <property type="evidence" value="ECO:0007669"/>
    <property type="project" value="UniProtKB-KW"/>
</dbReference>
<dbReference type="OrthoDB" id="310030at2759"/>
<keyword evidence="17" id="KW-1185">Reference proteome</keyword>
<keyword evidence="8 14" id="KW-0256">Endoplasmic reticulum</keyword>
<evidence type="ECO:0000256" key="9">
    <source>
        <dbReference type="ARBA" id="ARBA00022980"/>
    </source>
</evidence>
<reference evidence="16 17" key="1">
    <citation type="submission" date="2016-03" db="EMBL/GenBank/DDBJ databases">
        <title>Comparative genomics of the ectomycorrhizal sister species Rhizopogon vinicolor and Rhizopogon vesiculosus (Basidiomycota: Boletales) reveals a divergence of the mating type B locus.</title>
        <authorList>
            <person name="Mujic A.B."/>
            <person name="Kuo A."/>
            <person name="Tritt A."/>
            <person name="Lipzen A."/>
            <person name="Chen C."/>
            <person name="Johnson J."/>
            <person name="Sharma A."/>
            <person name="Barry K."/>
            <person name="Grigoriev I.V."/>
            <person name="Spatafora J.W."/>
        </authorList>
    </citation>
    <scope>NUCLEOTIDE SEQUENCE [LARGE SCALE GENOMIC DNA]</scope>
    <source>
        <strain evidence="16 17">AM-OR11-056</strain>
    </source>
</reference>
<gene>
    <name evidence="16" type="ORF">AZE42_00389</name>
</gene>
<keyword evidence="12 13" id="KW-0687">Ribonucleoprotein</keyword>
<dbReference type="SUPFAM" id="SSF54843">
    <property type="entry name" value="Ribosomal protein L22"/>
    <property type="match status" value="1"/>
</dbReference>
<protein>
    <recommendedName>
        <fullName evidence="14">Dolichyl-diphosphooligosaccharide--protein glycosyltransferase subunit 1</fullName>
    </recommendedName>
</protein>